<keyword evidence="2" id="KW-1133">Transmembrane helix</keyword>
<dbReference type="PANTHER" id="PTHR35394:SF5">
    <property type="entry name" value="DUF3176 DOMAIN-CONTAINING PROTEIN"/>
    <property type="match status" value="1"/>
</dbReference>
<dbReference type="Proteomes" id="UP000038010">
    <property type="component" value="Unassembled WGS sequence"/>
</dbReference>
<accession>A0A0N1H585</accession>
<dbReference type="VEuPathDB" id="FungiDB:AB675_1615"/>
<dbReference type="OrthoDB" id="5376804at2759"/>
<dbReference type="STRING" id="1664694.A0A0N1H585"/>
<dbReference type="RefSeq" id="XP_017996067.1">
    <property type="nucleotide sequence ID" value="XM_018141518.1"/>
</dbReference>
<dbReference type="EMBL" id="LFJN01000034">
    <property type="protein sequence ID" value="KPI36104.1"/>
    <property type="molecule type" value="Genomic_DNA"/>
</dbReference>
<reference evidence="3 4" key="1">
    <citation type="submission" date="2015-06" db="EMBL/GenBank/DDBJ databases">
        <title>Draft genome of the ant-associated black yeast Phialophora attae CBS 131958.</title>
        <authorList>
            <person name="Moreno L.F."/>
            <person name="Stielow B.J."/>
            <person name="de Hoog S."/>
            <person name="Vicente V.A."/>
            <person name="Weiss V.A."/>
            <person name="de Vries M."/>
            <person name="Cruz L.M."/>
            <person name="Souza E.M."/>
        </authorList>
    </citation>
    <scope>NUCLEOTIDE SEQUENCE [LARGE SCALE GENOMIC DNA]</scope>
    <source>
        <strain evidence="3 4">CBS 131958</strain>
    </source>
</reference>
<keyword evidence="2" id="KW-0472">Membrane</keyword>
<keyword evidence="2" id="KW-0812">Transmembrane</keyword>
<feature type="transmembrane region" description="Helical" evidence="2">
    <location>
        <begin position="88"/>
        <end position="113"/>
    </location>
</feature>
<evidence type="ECO:0000256" key="1">
    <source>
        <dbReference type="SAM" id="MobiDB-lite"/>
    </source>
</evidence>
<sequence>MSDTSLHPRISRSETSSPSRSSLRDKSGVAKAKLPWHERQWQRLSRLGTDTWVVESCALSVSVLSAIAIGVVLWLYNGEPVPHLPHGVTLNAIVSVLANISKSNLLLVLGSAISQLKWVWYQRGRPLVDAEVFEEAARGPWGSLKMLFRHGVTTIASIGAAVLVLLTAFEPSIQQVLTYPNWSTSVNSTQAIANQTKTLLSDDMDKAISEAVGAGMYGGDFTQKPFCPASNCTWDPFPSLGLCSSCGPPEVAPILEGCDLSIDWSSGSPYSTTCNVSYSDYNVSSQITVAVYKTIETSPAYSNSTERTITYQMSAPDLVVTELFPIWNQNGILIPSNRTILGISNPLVAIGSVAVSVDLDEFKIDKAQTCVLSFCLQDHHVNVTNGFTSVETMNTTFGNVFHPPDSLDANFTVLFTGALTGETDDRESWWCWSPHDNVFEDPGVTSTGNGSVADGLNELSETWSRVVVADEDHFAFCSNTWFRKWGHIVVVSSSSDGAQQMHSMGAEEVLKNIAASITLLGSSRSPHTITGATVNVLPHVHVMWEWLILPGCLIVAGTAFFVATVLISRKRNARLWKNSILAAFFHGLDDRTTMNAPMGESVTEMGKVAEVAVVRLEEHNREGRTVLVNAEQRSSMRQRFAQAAAINPDEAVSPQAARLIARDASSMRQPRTW</sequence>
<comment type="caution">
    <text evidence="3">The sequence shown here is derived from an EMBL/GenBank/DDBJ whole genome shotgun (WGS) entry which is preliminary data.</text>
</comment>
<dbReference type="Pfam" id="PF11374">
    <property type="entry name" value="DUF3176"/>
    <property type="match status" value="1"/>
</dbReference>
<evidence type="ECO:0000256" key="2">
    <source>
        <dbReference type="SAM" id="Phobius"/>
    </source>
</evidence>
<protein>
    <submittedName>
        <fullName evidence="3">Uncharacterized protein</fullName>
    </submittedName>
</protein>
<feature type="transmembrane region" description="Helical" evidence="2">
    <location>
        <begin position="147"/>
        <end position="169"/>
    </location>
</feature>
<keyword evidence="4" id="KW-1185">Reference proteome</keyword>
<gene>
    <name evidence="3" type="ORF">AB675_1615</name>
</gene>
<dbReference type="InterPro" id="IPR021514">
    <property type="entry name" value="DUF3176"/>
</dbReference>
<organism evidence="3 4">
    <name type="scientific">Cyphellophora attinorum</name>
    <dbReference type="NCBI Taxonomy" id="1664694"/>
    <lineage>
        <taxon>Eukaryota</taxon>
        <taxon>Fungi</taxon>
        <taxon>Dikarya</taxon>
        <taxon>Ascomycota</taxon>
        <taxon>Pezizomycotina</taxon>
        <taxon>Eurotiomycetes</taxon>
        <taxon>Chaetothyriomycetidae</taxon>
        <taxon>Chaetothyriales</taxon>
        <taxon>Cyphellophoraceae</taxon>
        <taxon>Cyphellophora</taxon>
    </lineage>
</organism>
<name>A0A0N1H585_9EURO</name>
<evidence type="ECO:0000313" key="4">
    <source>
        <dbReference type="Proteomes" id="UP000038010"/>
    </source>
</evidence>
<feature type="transmembrane region" description="Helical" evidence="2">
    <location>
        <begin position="546"/>
        <end position="567"/>
    </location>
</feature>
<proteinExistence type="predicted"/>
<evidence type="ECO:0000313" key="3">
    <source>
        <dbReference type="EMBL" id="KPI36104.1"/>
    </source>
</evidence>
<dbReference type="GeneID" id="28733398"/>
<dbReference type="AlphaFoldDB" id="A0A0N1H585"/>
<feature type="region of interest" description="Disordered" evidence="1">
    <location>
        <begin position="1"/>
        <end position="31"/>
    </location>
</feature>
<feature type="transmembrane region" description="Helical" evidence="2">
    <location>
        <begin position="52"/>
        <end position="76"/>
    </location>
</feature>
<dbReference type="PANTHER" id="PTHR35394">
    <property type="entry name" value="DUF3176 DOMAIN-CONTAINING PROTEIN"/>
    <property type="match status" value="1"/>
</dbReference>